<name>E6LXS3_9ACTO</name>
<comment type="caution">
    <text evidence="2">The sequence shown here is derived from an EMBL/GenBank/DDBJ whole genome shotgun (WGS) entry which is preliminary data.</text>
</comment>
<dbReference type="InterPro" id="IPR051922">
    <property type="entry name" value="Bact_Sporulation_Assoc"/>
</dbReference>
<proteinExistence type="predicted"/>
<evidence type="ECO:0000313" key="2">
    <source>
        <dbReference type="EMBL" id="EFU80440.1"/>
    </source>
</evidence>
<dbReference type="AlphaFoldDB" id="E6LXS3"/>
<dbReference type="HOGENOM" id="CLU_476337_0_0_11"/>
<dbReference type="PANTHER" id="PTHR30032">
    <property type="entry name" value="N-ACETYLMURAMOYL-L-ALANINE AMIDASE-RELATED"/>
    <property type="match status" value="1"/>
</dbReference>
<dbReference type="InterPro" id="IPR007253">
    <property type="entry name" value="Cell_wall-bd_2"/>
</dbReference>
<dbReference type="RefSeq" id="WP_004009084.1">
    <property type="nucleotide sequence ID" value="NZ_GL622340.1"/>
</dbReference>
<keyword evidence="1" id="KW-0732">Signal</keyword>
<accession>E6LXS3</accession>
<gene>
    <name evidence="2" type="ORF">HMPREF0388_0660</name>
</gene>
<feature type="signal peptide" evidence="1">
    <location>
        <begin position="1"/>
        <end position="25"/>
    </location>
</feature>
<dbReference type="Proteomes" id="UP000005573">
    <property type="component" value="Unassembled WGS sequence"/>
</dbReference>
<dbReference type="EMBL" id="AEPY01000004">
    <property type="protein sequence ID" value="EFU80440.1"/>
    <property type="molecule type" value="Genomic_DNA"/>
</dbReference>
<reference evidence="2 3" key="1">
    <citation type="submission" date="2010-12" db="EMBL/GenBank/DDBJ databases">
        <authorList>
            <person name="Muzny D."/>
            <person name="Qin X."/>
            <person name="Deng J."/>
            <person name="Jiang H."/>
            <person name="Liu Y."/>
            <person name="Qu J."/>
            <person name="Song X.-Z."/>
            <person name="Zhang L."/>
            <person name="Thornton R."/>
            <person name="Coyle M."/>
            <person name="Francisco L."/>
            <person name="Jackson L."/>
            <person name="Javaid M."/>
            <person name="Korchina V."/>
            <person name="Kovar C."/>
            <person name="Mata R."/>
            <person name="Mathew T."/>
            <person name="Ngo R."/>
            <person name="Nguyen L."/>
            <person name="Nguyen N."/>
            <person name="Okwuonu G."/>
            <person name="Ongeri F."/>
            <person name="Pham C."/>
            <person name="Simmons D."/>
            <person name="Wilczek-Boney K."/>
            <person name="Hale W."/>
            <person name="Jakkamsetti A."/>
            <person name="Pham P."/>
            <person name="Ruth R."/>
            <person name="San Lucas F."/>
            <person name="Warren J."/>
            <person name="Zhang J."/>
            <person name="Zhao Z."/>
            <person name="Zhou C."/>
            <person name="Zhu D."/>
            <person name="Lee S."/>
            <person name="Bess C."/>
            <person name="Blankenburg K."/>
            <person name="Forbes L."/>
            <person name="Fu Q."/>
            <person name="Gubbala S."/>
            <person name="Hirani K."/>
            <person name="Jayaseelan J.C."/>
            <person name="Lara F."/>
            <person name="Munidasa M."/>
            <person name="Palculict T."/>
            <person name="Patil S."/>
            <person name="Pu L.-L."/>
            <person name="Saada N."/>
            <person name="Tang L."/>
            <person name="Weissenberger G."/>
            <person name="Zhu Y."/>
            <person name="Hemphill L."/>
            <person name="Shang Y."/>
            <person name="Youmans B."/>
            <person name="Ayvaz T."/>
            <person name="Ross M."/>
            <person name="Santibanez J."/>
            <person name="Aqrawi P."/>
            <person name="Gross S."/>
            <person name="Joshi V."/>
            <person name="Fowler G."/>
            <person name="Nazareth L."/>
            <person name="Reid J."/>
            <person name="Worley K."/>
            <person name="Petrosino J."/>
            <person name="Highlander S."/>
            <person name="Gibbs R."/>
        </authorList>
    </citation>
    <scope>NUCLEOTIDE SEQUENCE [LARGE SCALE GENOMIC DNA]</scope>
    <source>
        <strain evidence="2 3">ATCC 51333</strain>
    </source>
</reference>
<evidence type="ECO:0000313" key="3">
    <source>
        <dbReference type="Proteomes" id="UP000005573"/>
    </source>
</evidence>
<feature type="chain" id="PRO_5003207905" evidence="1">
    <location>
        <begin position="26"/>
        <end position="540"/>
    </location>
</feature>
<protein>
    <submittedName>
        <fullName evidence="2">Putative cell wall binding repeat 2</fullName>
    </submittedName>
</protein>
<dbReference type="Gene3D" id="3.40.50.12090">
    <property type="match status" value="1"/>
</dbReference>
<dbReference type="PANTHER" id="PTHR30032:SF8">
    <property type="entry name" value="GERMINATION-SPECIFIC N-ACETYLMURAMOYL-L-ALANINE AMIDASE"/>
    <property type="match status" value="1"/>
</dbReference>
<evidence type="ECO:0000256" key="1">
    <source>
        <dbReference type="SAM" id="SignalP"/>
    </source>
</evidence>
<dbReference type="Pfam" id="PF04122">
    <property type="entry name" value="CW_binding_2"/>
    <property type="match status" value="3"/>
</dbReference>
<sequence>MKKSVLTFGAAAAALAMTVPMSAVAATDSDRYAGADRYNTAISVASAFGTSDVVYLSRGDSQADAVAGGKLPSGPLLLVNDSPSVQKNVAEAITKLKATKVVVLGGTGAVSDATVKAVAGKATVTRIAGADRFGTAAEISKNLFPEGKTSAKVYLANGITLVDALVGGTMTDGAPILLTNGSGTLPAATLNEIKRLKPSEVVALGGEGAVLPTELSAAATANGAGGGSGMTKDQAKAKLQADLDKAAREADMKLDGWYTLADGKTADDFVNSGCTKASNDNEKKAVKELITSTFPRLKVDEVKTGCADAILKSDTKPGAVALTDAPVQQTEKDAKGKLVATYVGIKSVKTKEDLKKDFDTAKAAYEADKTNNAKKEAYDKAQAAYDAAPLQAEKDVLVAQAKLEKKKADDAKTAGPTDAAIQAYLGGAGAKASRIAGADRYLTALEIAKTQYPNGTNAKALYFANGMASADATVAGFIDNKAELAGPVLLVQKDSAPAEVTAFAKAARTANAALAGKFKALGGLGVISDSLVDQFKDLLK</sequence>
<organism evidence="2 3">
    <name type="scientific">Mobiluncus curtisii ATCC 51333</name>
    <dbReference type="NCBI Taxonomy" id="887326"/>
    <lineage>
        <taxon>Bacteria</taxon>
        <taxon>Bacillati</taxon>
        <taxon>Actinomycetota</taxon>
        <taxon>Actinomycetes</taxon>
        <taxon>Actinomycetales</taxon>
        <taxon>Actinomycetaceae</taxon>
        <taxon>Mobiluncus</taxon>
    </lineage>
</organism>